<keyword evidence="6" id="KW-0479">Metal-binding</keyword>
<evidence type="ECO:0000256" key="2">
    <source>
        <dbReference type="ARBA" id="ARBA00007599"/>
    </source>
</evidence>
<sequence length="167" mass="18695">MTERTSTRLSELNFDLADEPQSIKLARCFAEQRPQQPSLVVYLKGDLGAGKTTFCRGFIQASGHDGKVKSPTYTLIEPYDLDGINIIHMDLYRLSDAEELEHLGVDELIQHADVCLIEWPERGADRLPAATIAISIKHCSIGRQLHVESHREIGISWLQAVQSHFSA</sequence>
<dbReference type="PANTHER" id="PTHR33540">
    <property type="entry name" value="TRNA THREONYLCARBAMOYLADENOSINE BIOSYNTHESIS PROTEIN TSAE"/>
    <property type="match status" value="1"/>
</dbReference>
<dbReference type="InterPro" id="IPR027417">
    <property type="entry name" value="P-loop_NTPase"/>
</dbReference>
<evidence type="ECO:0000256" key="6">
    <source>
        <dbReference type="ARBA" id="ARBA00022723"/>
    </source>
</evidence>
<dbReference type="Gene3D" id="3.40.50.300">
    <property type="entry name" value="P-loop containing nucleotide triphosphate hydrolases"/>
    <property type="match status" value="1"/>
</dbReference>
<evidence type="ECO:0000256" key="9">
    <source>
        <dbReference type="ARBA" id="ARBA00022842"/>
    </source>
</evidence>
<comment type="subcellular location">
    <subcellularLocation>
        <location evidence="1">Cytoplasm</location>
    </subcellularLocation>
</comment>
<evidence type="ECO:0000256" key="1">
    <source>
        <dbReference type="ARBA" id="ARBA00004496"/>
    </source>
</evidence>
<dbReference type="Pfam" id="PF02367">
    <property type="entry name" value="TsaE"/>
    <property type="match status" value="1"/>
</dbReference>
<dbReference type="EMBL" id="UOFR01000084">
    <property type="protein sequence ID" value="VAX01358.1"/>
    <property type="molecule type" value="Genomic_DNA"/>
</dbReference>
<comment type="similarity">
    <text evidence="2">Belongs to the TsaE family.</text>
</comment>
<reference evidence="11" key="1">
    <citation type="submission" date="2018-06" db="EMBL/GenBank/DDBJ databases">
        <authorList>
            <person name="Zhirakovskaya E."/>
        </authorList>
    </citation>
    <scope>NUCLEOTIDE SEQUENCE</scope>
</reference>
<dbReference type="NCBIfam" id="TIGR00150">
    <property type="entry name" value="T6A_YjeE"/>
    <property type="match status" value="1"/>
</dbReference>
<keyword evidence="4" id="KW-0963">Cytoplasm</keyword>
<accession>A0A3B1APQ5</accession>
<keyword evidence="7" id="KW-0547">Nucleotide-binding</keyword>
<proteinExistence type="inferred from homology"/>
<organism evidence="11">
    <name type="scientific">hydrothermal vent metagenome</name>
    <dbReference type="NCBI Taxonomy" id="652676"/>
    <lineage>
        <taxon>unclassified sequences</taxon>
        <taxon>metagenomes</taxon>
        <taxon>ecological metagenomes</taxon>
    </lineage>
</organism>
<keyword evidence="5" id="KW-0819">tRNA processing</keyword>
<dbReference type="GO" id="GO:0005737">
    <property type="term" value="C:cytoplasm"/>
    <property type="evidence" value="ECO:0007669"/>
    <property type="project" value="UniProtKB-SubCell"/>
</dbReference>
<keyword evidence="9" id="KW-0460">Magnesium</keyword>
<evidence type="ECO:0000256" key="8">
    <source>
        <dbReference type="ARBA" id="ARBA00022840"/>
    </source>
</evidence>
<dbReference type="AlphaFoldDB" id="A0A3B1APQ5"/>
<dbReference type="SUPFAM" id="SSF52540">
    <property type="entry name" value="P-loop containing nucleoside triphosphate hydrolases"/>
    <property type="match status" value="1"/>
</dbReference>
<dbReference type="GO" id="GO:0005524">
    <property type="term" value="F:ATP binding"/>
    <property type="evidence" value="ECO:0007669"/>
    <property type="project" value="UniProtKB-KW"/>
</dbReference>
<evidence type="ECO:0000256" key="4">
    <source>
        <dbReference type="ARBA" id="ARBA00022490"/>
    </source>
</evidence>
<evidence type="ECO:0000256" key="5">
    <source>
        <dbReference type="ARBA" id="ARBA00022694"/>
    </source>
</evidence>
<evidence type="ECO:0000256" key="7">
    <source>
        <dbReference type="ARBA" id="ARBA00022741"/>
    </source>
</evidence>
<dbReference type="PANTHER" id="PTHR33540:SF2">
    <property type="entry name" value="TRNA THREONYLCARBAMOYLADENOSINE BIOSYNTHESIS PROTEIN TSAE"/>
    <property type="match status" value="1"/>
</dbReference>
<evidence type="ECO:0000313" key="11">
    <source>
        <dbReference type="EMBL" id="VAX01358.1"/>
    </source>
</evidence>
<evidence type="ECO:0000256" key="10">
    <source>
        <dbReference type="ARBA" id="ARBA00032441"/>
    </source>
</evidence>
<dbReference type="GO" id="GO:0002949">
    <property type="term" value="P:tRNA threonylcarbamoyladenosine modification"/>
    <property type="evidence" value="ECO:0007669"/>
    <property type="project" value="InterPro"/>
</dbReference>
<gene>
    <name evidence="11" type="ORF">MNBD_GAMMA21-2613</name>
</gene>
<dbReference type="GO" id="GO:0046872">
    <property type="term" value="F:metal ion binding"/>
    <property type="evidence" value="ECO:0007669"/>
    <property type="project" value="UniProtKB-KW"/>
</dbReference>
<name>A0A3B1APQ5_9ZZZZ</name>
<evidence type="ECO:0000256" key="3">
    <source>
        <dbReference type="ARBA" id="ARBA00019010"/>
    </source>
</evidence>
<keyword evidence="8" id="KW-0067">ATP-binding</keyword>
<protein>
    <recommendedName>
        <fullName evidence="3">tRNA threonylcarbamoyladenosine biosynthesis protein TsaE</fullName>
    </recommendedName>
    <alternativeName>
        <fullName evidence="10">t(6)A37 threonylcarbamoyladenosine biosynthesis protein TsaE</fullName>
    </alternativeName>
</protein>
<dbReference type="InterPro" id="IPR003442">
    <property type="entry name" value="T6A_TsaE"/>
</dbReference>